<dbReference type="Gene3D" id="1.25.40.10">
    <property type="entry name" value="Tetratricopeptide repeat domain"/>
    <property type="match status" value="1"/>
</dbReference>
<dbReference type="SMART" id="SM00271">
    <property type="entry name" value="DnaJ"/>
    <property type="match status" value="1"/>
</dbReference>
<evidence type="ECO:0000313" key="7">
    <source>
        <dbReference type="Proteomes" id="UP001319827"/>
    </source>
</evidence>
<feature type="modified residue" description="4-aspartylphosphate" evidence="2">
    <location>
        <position position="53"/>
    </location>
</feature>
<dbReference type="EMBL" id="AP024355">
    <property type="protein sequence ID" value="BCR03663.1"/>
    <property type="molecule type" value="Genomic_DNA"/>
</dbReference>
<dbReference type="SUPFAM" id="SSF52172">
    <property type="entry name" value="CheY-like"/>
    <property type="match status" value="1"/>
</dbReference>
<dbReference type="PANTHER" id="PTHR44591">
    <property type="entry name" value="STRESS RESPONSE REGULATOR PROTEIN 1"/>
    <property type="match status" value="1"/>
</dbReference>
<organism evidence="6 7">
    <name type="scientific">Desulfuromonas versatilis</name>
    <dbReference type="NCBI Taxonomy" id="2802975"/>
    <lineage>
        <taxon>Bacteria</taxon>
        <taxon>Pseudomonadati</taxon>
        <taxon>Thermodesulfobacteriota</taxon>
        <taxon>Desulfuromonadia</taxon>
        <taxon>Desulfuromonadales</taxon>
        <taxon>Desulfuromonadaceae</taxon>
        <taxon>Desulfuromonas</taxon>
    </lineage>
</organism>
<keyword evidence="1 2" id="KW-0597">Phosphoprotein</keyword>
<dbReference type="RefSeq" id="WP_221251128.1">
    <property type="nucleotide sequence ID" value="NZ_AP024355.1"/>
</dbReference>
<dbReference type="SMART" id="SM00448">
    <property type="entry name" value="REC"/>
    <property type="match status" value="1"/>
</dbReference>
<gene>
    <name evidence="6" type="ORF">DESUT3_07320</name>
</gene>
<dbReference type="InterPro" id="IPR037257">
    <property type="entry name" value="T2SS_E_N_sf"/>
</dbReference>
<feature type="repeat" description="TPR" evidence="3">
    <location>
        <begin position="568"/>
        <end position="601"/>
    </location>
</feature>
<feature type="domain" description="Response regulatory" evidence="5">
    <location>
        <begin position="4"/>
        <end position="122"/>
    </location>
</feature>
<feature type="repeat" description="TPR" evidence="3">
    <location>
        <begin position="495"/>
        <end position="528"/>
    </location>
</feature>
<dbReference type="CDD" id="cd17574">
    <property type="entry name" value="REC_OmpR"/>
    <property type="match status" value="1"/>
</dbReference>
<dbReference type="PROSITE" id="PS50005">
    <property type="entry name" value="TPR"/>
    <property type="match status" value="2"/>
</dbReference>
<dbReference type="PRINTS" id="PR00625">
    <property type="entry name" value="JDOMAIN"/>
</dbReference>
<dbReference type="Pfam" id="PF00072">
    <property type="entry name" value="Response_reg"/>
    <property type="match status" value="1"/>
</dbReference>
<dbReference type="CDD" id="cd06257">
    <property type="entry name" value="DnaJ"/>
    <property type="match status" value="1"/>
</dbReference>
<evidence type="ECO:0000259" key="5">
    <source>
        <dbReference type="PROSITE" id="PS50110"/>
    </source>
</evidence>
<sequence>MGKNILIIDDDPNIRRFLEKYLRLKGFGVKSFPSAEPGMDELLNGSYHLALIDVLIPGLSGLEVCRALRSYPKTRDLPVIIMTAFYRDAKHIREARENYGATDYILKPFTLNLLFEKIEALTGTAPLATEQRPTIEGTLAETSFARLLHNLYTLREAGLLQLEREGVKKIVAIRDGYPIFIRSNVLGECLGQMLVRQNLITAEDCQQSLQRARESRRLQGTVLIEMGRLTPQQLHDALEHQMLEKLLEVFSWPQGRFRFEAGKSFKKEVTAIVLSPANLILQGVRRHYSDERIAALLASHRNRYISQAENPHYRFQEMALSPRDAGVFGECLGTRTLEELATRHPLLRRETEQLLAALLLAGMVKSTAEPAPVEAAAPPEEDPAIEQRKLRYRFLRDYERLAAQDHFGLLGVGRDSGREEVKKAYFALARKYHPDHFLQQNLSPDLHEKVNDLFQRINEAYGVLTDPNRRKAYLAELSRPAEQPQGVEVAEVLRAETAFVKGSVLLKRGNFAAALEQLSWAVKLCPEEPEYLTAHAWALYRSHPEDPTRAMEARCALLRSGELNPSLDLTHLYLGQLLKREGKEKEAERAFEKAIQCNPDCHEALRELRLLDLRRKPQTERKGLLGKVFKS</sequence>
<dbReference type="Pfam" id="PF00226">
    <property type="entry name" value="DnaJ"/>
    <property type="match status" value="1"/>
</dbReference>
<name>A0ABM9SDI2_9BACT</name>
<evidence type="ECO:0000256" key="3">
    <source>
        <dbReference type="PROSITE-ProRule" id="PRU00339"/>
    </source>
</evidence>
<evidence type="ECO:0000259" key="4">
    <source>
        <dbReference type="PROSITE" id="PS50076"/>
    </source>
</evidence>
<feature type="domain" description="J" evidence="4">
    <location>
        <begin position="405"/>
        <end position="477"/>
    </location>
</feature>
<proteinExistence type="predicted"/>
<evidence type="ECO:0000313" key="6">
    <source>
        <dbReference type="EMBL" id="BCR03663.1"/>
    </source>
</evidence>
<dbReference type="InterPro" id="IPR001789">
    <property type="entry name" value="Sig_transdc_resp-reg_receiver"/>
</dbReference>
<keyword evidence="7" id="KW-1185">Reference proteome</keyword>
<dbReference type="SUPFAM" id="SSF48452">
    <property type="entry name" value="TPR-like"/>
    <property type="match status" value="1"/>
</dbReference>
<reference evidence="6 7" key="1">
    <citation type="journal article" date="2016" name="C (Basel)">
        <title>Selective Growth of and Electricity Production by Marine Exoelectrogenic Bacteria in Self-Aggregated Hydrogel of Microbially Reduced Graphene Oxide.</title>
        <authorList>
            <person name="Yoshida N."/>
            <person name="Goto Y."/>
            <person name="Miyata Y."/>
        </authorList>
    </citation>
    <scope>NUCLEOTIDE SEQUENCE [LARGE SCALE GENOMIC DNA]</scope>
    <source>
        <strain evidence="6 7">NIT-T3</strain>
    </source>
</reference>
<dbReference type="InterPro" id="IPR001623">
    <property type="entry name" value="DnaJ_domain"/>
</dbReference>
<dbReference type="SUPFAM" id="SSF46565">
    <property type="entry name" value="Chaperone J-domain"/>
    <property type="match status" value="1"/>
</dbReference>
<dbReference type="PANTHER" id="PTHR44591:SF3">
    <property type="entry name" value="RESPONSE REGULATORY DOMAIN-CONTAINING PROTEIN"/>
    <property type="match status" value="1"/>
</dbReference>
<dbReference type="Pfam" id="PF14332">
    <property type="entry name" value="DUF4388"/>
    <property type="match status" value="1"/>
</dbReference>
<keyword evidence="3" id="KW-0802">TPR repeat</keyword>
<evidence type="ECO:0000256" key="1">
    <source>
        <dbReference type="ARBA" id="ARBA00022553"/>
    </source>
</evidence>
<dbReference type="InterPro" id="IPR050595">
    <property type="entry name" value="Bact_response_regulator"/>
</dbReference>
<accession>A0ABM9SDI2</accession>
<dbReference type="InterPro" id="IPR019734">
    <property type="entry name" value="TPR_rpt"/>
</dbReference>
<protein>
    <recommendedName>
        <fullName evidence="8">Response regulator receiver protein</fullName>
    </recommendedName>
</protein>
<dbReference type="InterPro" id="IPR011006">
    <property type="entry name" value="CheY-like_superfamily"/>
</dbReference>
<dbReference type="InterPro" id="IPR036869">
    <property type="entry name" value="J_dom_sf"/>
</dbReference>
<evidence type="ECO:0000256" key="2">
    <source>
        <dbReference type="PROSITE-ProRule" id="PRU00169"/>
    </source>
</evidence>
<dbReference type="InterPro" id="IPR011990">
    <property type="entry name" value="TPR-like_helical_dom_sf"/>
</dbReference>
<dbReference type="PROSITE" id="PS50076">
    <property type="entry name" value="DNAJ_2"/>
    <property type="match status" value="1"/>
</dbReference>
<reference evidence="6 7" key="2">
    <citation type="journal article" date="2021" name="Int. J. Syst. Evol. Microbiol.">
        <title>Isolation and Polyphasic Characterization of Desulfuromonas versatilis sp. Nov., an Electrogenic Bacteria Capable of Versatile Metabolism Isolated from a Graphene Oxide-Reducing Enrichment Culture.</title>
        <authorList>
            <person name="Xie L."/>
            <person name="Yoshida N."/>
            <person name="Ishii S."/>
            <person name="Meng L."/>
        </authorList>
    </citation>
    <scope>NUCLEOTIDE SEQUENCE [LARGE SCALE GENOMIC DNA]</scope>
    <source>
        <strain evidence="6 7">NIT-T3</strain>
    </source>
</reference>
<evidence type="ECO:0008006" key="8">
    <source>
        <dbReference type="Google" id="ProtNLM"/>
    </source>
</evidence>
<dbReference type="SUPFAM" id="SSF160246">
    <property type="entry name" value="EspE N-terminal domain-like"/>
    <property type="match status" value="1"/>
</dbReference>
<dbReference type="PROSITE" id="PS50110">
    <property type="entry name" value="RESPONSE_REGULATORY"/>
    <property type="match status" value="1"/>
</dbReference>
<dbReference type="InterPro" id="IPR025497">
    <property type="entry name" value="PatA-like_N"/>
</dbReference>
<dbReference type="Gene3D" id="3.40.50.2300">
    <property type="match status" value="1"/>
</dbReference>
<dbReference type="Gene3D" id="1.10.287.110">
    <property type="entry name" value="DnaJ domain"/>
    <property type="match status" value="1"/>
</dbReference>
<dbReference type="Proteomes" id="UP001319827">
    <property type="component" value="Chromosome"/>
</dbReference>
<dbReference type="SMART" id="SM00028">
    <property type="entry name" value="TPR"/>
    <property type="match status" value="2"/>
</dbReference>